<dbReference type="InterPro" id="IPR016156">
    <property type="entry name" value="FAD/NAD-linked_Rdtase_dimer_sf"/>
</dbReference>
<dbReference type="InterPro" id="IPR023753">
    <property type="entry name" value="FAD/NAD-binding_dom"/>
</dbReference>
<comment type="cofactor">
    <cofactor evidence="1">
        <name>FAD</name>
        <dbReference type="ChEBI" id="CHEBI:57692"/>
    </cofactor>
</comment>
<keyword evidence="7" id="KW-0223">Dioxygenase</keyword>
<dbReference type="EMBL" id="VFRA01000001">
    <property type="protein sequence ID" value="TQO20584.1"/>
    <property type="molecule type" value="Genomic_DNA"/>
</dbReference>
<protein>
    <submittedName>
        <fullName evidence="7">3-phenylpropionate/trans-cinnamate dioxygenase ferredoxin reductase subunit</fullName>
    </submittedName>
</protein>
<dbReference type="AlphaFoldDB" id="A0A8H2K8F4"/>
<comment type="caution">
    <text evidence="7">The sequence shown here is derived from an EMBL/GenBank/DDBJ whole genome shotgun (WGS) entry which is preliminary data.</text>
</comment>
<keyword evidence="4" id="KW-0560">Oxidoreductase</keyword>
<keyword evidence="3" id="KW-0274">FAD</keyword>
<dbReference type="OrthoDB" id="1145at2"/>
<dbReference type="InterPro" id="IPR036188">
    <property type="entry name" value="FAD/NAD-bd_sf"/>
</dbReference>
<accession>A0A8H2K8F4</accession>
<evidence type="ECO:0000256" key="3">
    <source>
        <dbReference type="ARBA" id="ARBA00022827"/>
    </source>
</evidence>
<evidence type="ECO:0000259" key="6">
    <source>
        <dbReference type="Pfam" id="PF14759"/>
    </source>
</evidence>
<reference evidence="7 8" key="1">
    <citation type="submission" date="2019-06" db="EMBL/GenBank/DDBJ databases">
        <title>Sequencing the genomes of 1000 actinobacteria strains.</title>
        <authorList>
            <person name="Klenk H.-P."/>
        </authorList>
    </citation>
    <scope>NUCLEOTIDE SEQUENCE [LARGE SCALE GENOMIC DNA]</scope>
    <source>
        <strain evidence="7 8">DSM 21947</strain>
    </source>
</reference>
<dbReference type="InterPro" id="IPR050446">
    <property type="entry name" value="FAD-oxidoreductase/Apoptosis"/>
</dbReference>
<evidence type="ECO:0000313" key="7">
    <source>
        <dbReference type="EMBL" id="TQO20584.1"/>
    </source>
</evidence>
<evidence type="ECO:0000256" key="4">
    <source>
        <dbReference type="ARBA" id="ARBA00023002"/>
    </source>
</evidence>
<proteinExistence type="predicted"/>
<evidence type="ECO:0000256" key="2">
    <source>
        <dbReference type="ARBA" id="ARBA00022630"/>
    </source>
</evidence>
<evidence type="ECO:0000313" key="8">
    <source>
        <dbReference type="Proteomes" id="UP000316560"/>
    </source>
</evidence>
<dbReference type="InterPro" id="IPR028202">
    <property type="entry name" value="Reductase_C"/>
</dbReference>
<evidence type="ECO:0000256" key="1">
    <source>
        <dbReference type="ARBA" id="ARBA00001974"/>
    </source>
</evidence>
<dbReference type="GO" id="GO:0005737">
    <property type="term" value="C:cytoplasm"/>
    <property type="evidence" value="ECO:0007669"/>
    <property type="project" value="TreeGrafter"/>
</dbReference>
<name>A0A8H2K8F4_9MICO</name>
<dbReference type="Pfam" id="PF14759">
    <property type="entry name" value="Reductase_C"/>
    <property type="match status" value="1"/>
</dbReference>
<dbReference type="SUPFAM" id="SSF51905">
    <property type="entry name" value="FAD/NAD(P)-binding domain"/>
    <property type="match status" value="2"/>
</dbReference>
<dbReference type="Proteomes" id="UP000316560">
    <property type="component" value="Unassembled WGS sequence"/>
</dbReference>
<dbReference type="GO" id="GO:0016651">
    <property type="term" value="F:oxidoreductase activity, acting on NAD(P)H"/>
    <property type="evidence" value="ECO:0007669"/>
    <property type="project" value="TreeGrafter"/>
</dbReference>
<dbReference type="PRINTS" id="PR00411">
    <property type="entry name" value="PNDRDTASEI"/>
</dbReference>
<dbReference type="PANTHER" id="PTHR43557:SF2">
    <property type="entry name" value="RIESKE DOMAIN-CONTAINING PROTEIN-RELATED"/>
    <property type="match status" value="1"/>
</dbReference>
<dbReference type="Gene3D" id="3.30.390.30">
    <property type="match status" value="1"/>
</dbReference>
<dbReference type="Gene3D" id="3.50.50.60">
    <property type="entry name" value="FAD/NAD(P)-binding domain"/>
    <property type="match status" value="2"/>
</dbReference>
<feature type="domain" description="FAD/NAD(P)-binding" evidence="5">
    <location>
        <begin position="4"/>
        <end position="315"/>
    </location>
</feature>
<dbReference type="GO" id="GO:0051213">
    <property type="term" value="F:dioxygenase activity"/>
    <property type="evidence" value="ECO:0007669"/>
    <property type="project" value="UniProtKB-KW"/>
</dbReference>
<dbReference type="SUPFAM" id="SSF55424">
    <property type="entry name" value="FAD/NAD-linked reductases, dimerisation (C-terminal) domain"/>
    <property type="match status" value="1"/>
</dbReference>
<sequence length="423" mass="44638">MDGRILIIGAGQAGMQIAVTLRDEGFAGEVTIVGDEAYGPYQRPPLSKAYLAGNSDVESLELRAEHFYTDQAIEMVTGETIVDVRLGEPGSSDAGIATAASGRTFEFDRLAITPGSTPRRLPIEGADLGGVLYLRSLADADALKKRWTAAENLVVIGGGFIGLEVAAAARTAGKTVTVIEVADRLMARAVSSTTSEFYHGAHERRGTRVVLEAQLARIVGDAGQVTGVELAGAGAAKGEFIPADIVMVGIGVIARGELADKLGLDNINGAIVVNEYAETSDPRIVAAGDAVLLPHPLGHDGQVRLESVQNAVDQAKVAAKTLIGIREVHRAVPWFWSDQGDLKLQIAGLSTGFDQIVERGSQESEKFSVLYYRDGRLLAIDAVNDPIDYIAVRRALDTGAEIPAELAADSSVALKTLITSREA</sequence>
<keyword evidence="8" id="KW-1185">Reference proteome</keyword>
<organism evidence="7 8">
    <name type="scientific">Rhodoglobus vestalii</name>
    <dbReference type="NCBI Taxonomy" id="193384"/>
    <lineage>
        <taxon>Bacteria</taxon>
        <taxon>Bacillati</taxon>
        <taxon>Actinomycetota</taxon>
        <taxon>Actinomycetes</taxon>
        <taxon>Micrococcales</taxon>
        <taxon>Microbacteriaceae</taxon>
        <taxon>Rhodoglobus</taxon>
    </lineage>
</organism>
<dbReference type="PANTHER" id="PTHR43557">
    <property type="entry name" value="APOPTOSIS-INDUCING FACTOR 1"/>
    <property type="match status" value="1"/>
</dbReference>
<dbReference type="PRINTS" id="PR00368">
    <property type="entry name" value="FADPNR"/>
</dbReference>
<dbReference type="RefSeq" id="WP_141990885.1">
    <property type="nucleotide sequence ID" value="NZ_VFRA01000001.1"/>
</dbReference>
<feature type="domain" description="Reductase C-terminal" evidence="6">
    <location>
        <begin position="334"/>
        <end position="417"/>
    </location>
</feature>
<dbReference type="Pfam" id="PF07992">
    <property type="entry name" value="Pyr_redox_2"/>
    <property type="match status" value="1"/>
</dbReference>
<evidence type="ECO:0000259" key="5">
    <source>
        <dbReference type="Pfam" id="PF07992"/>
    </source>
</evidence>
<gene>
    <name evidence="7" type="ORF">FB472_2221</name>
</gene>
<keyword evidence="2" id="KW-0285">Flavoprotein</keyword>